<accession>A0A9Q8PBU0</accession>
<dbReference type="SMART" id="SM00448">
    <property type="entry name" value="REC"/>
    <property type="match status" value="1"/>
</dbReference>
<feature type="modified residue" description="4-aspartylphosphate" evidence="6">
    <location>
        <position position="1090"/>
    </location>
</feature>
<feature type="compositionally biased region" description="Low complexity" evidence="7">
    <location>
        <begin position="994"/>
        <end position="1018"/>
    </location>
</feature>
<feature type="region of interest" description="Disordered" evidence="7">
    <location>
        <begin position="257"/>
        <end position="306"/>
    </location>
</feature>
<dbReference type="PRINTS" id="PR00344">
    <property type="entry name" value="BCTRLSENSOR"/>
</dbReference>
<dbReference type="Gene3D" id="3.30.450.40">
    <property type="match status" value="1"/>
</dbReference>
<keyword evidence="12" id="KW-1185">Reference proteome</keyword>
<evidence type="ECO:0000256" key="1">
    <source>
        <dbReference type="ARBA" id="ARBA00000085"/>
    </source>
</evidence>
<dbReference type="Gene3D" id="1.10.287.130">
    <property type="match status" value="1"/>
</dbReference>
<evidence type="ECO:0000256" key="7">
    <source>
        <dbReference type="SAM" id="MobiDB-lite"/>
    </source>
</evidence>
<dbReference type="KEGG" id="ffu:CLAFUR5_10131"/>
<dbReference type="Gene3D" id="3.30.565.10">
    <property type="entry name" value="Histidine kinase-like ATPase, C-terminal domain"/>
    <property type="match status" value="1"/>
</dbReference>
<dbReference type="SMART" id="SM00388">
    <property type="entry name" value="HisKA"/>
    <property type="match status" value="1"/>
</dbReference>
<feature type="domain" description="Response regulatory" evidence="9">
    <location>
        <begin position="1041"/>
        <end position="1162"/>
    </location>
</feature>
<dbReference type="Pfam" id="PF12937">
    <property type="entry name" value="F-box-like"/>
    <property type="match status" value="1"/>
</dbReference>
<keyword evidence="3 6" id="KW-0597">Phosphoprotein</keyword>
<evidence type="ECO:0000256" key="6">
    <source>
        <dbReference type="PROSITE-ProRule" id="PRU00169"/>
    </source>
</evidence>
<dbReference type="RefSeq" id="XP_047764000.1">
    <property type="nucleotide sequence ID" value="XM_047909279.1"/>
</dbReference>
<feature type="domain" description="F-box" evidence="10">
    <location>
        <begin position="1185"/>
        <end position="1233"/>
    </location>
</feature>
<evidence type="ECO:0000256" key="4">
    <source>
        <dbReference type="ARBA" id="ARBA00022679"/>
    </source>
</evidence>
<dbReference type="InterPro" id="IPR029016">
    <property type="entry name" value="GAF-like_dom_sf"/>
</dbReference>
<dbReference type="Proteomes" id="UP000756132">
    <property type="component" value="Chromosome 7"/>
</dbReference>
<dbReference type="InterPro" id="IPR003594">
    <property type="entry name" value="HATPase_dom"/>
</dbReference>
<dbReference type="GeneID" id="71990009"/>
<dbReference type="CDD" id="cd17546">
    <property type="entry name" value="REC_hyHK_CKI1_RcsC-like"/>
    <property type="match status" value="1"/>
</dbReference>
<dbReference type="SUPFAM" id="SSF55781">
    <property type="entry name" value="GAF domain-like"/>
    <property type="match status" value="1"/>
</dbReference>
<dbReference type="CDD" id="cd00082">
    <property type="entry name" value="HisKA"/>
    <property type="match status" value="1"/>
</dbReference>
<reference evidence="11" key="1">
    <citation type="submission" date="2021-12" db="EMBL/GenBank/DDBJ databases">
        <authorList>
            <person name="Zaccaron A."/>
            <person name="Stergiopoulos I."/>
        </authorList>
    </citation>
    <scope>NUCLEOTIDE SEQUENCE</scope>
    <source>
        <strain evidence="11">Race5_Kim</strain>
    </source>
</reference>
<evidence type="ECO:0000256" key="2">
    <source>
        <dbReference type="ARBA" id="ARBA00012438"/>
    </source>
</evidence>
<dbReference type="SMART" id="SM00387">
    <property type="entry name" value="HATPase_c"/>
    <property type="match status" value="1"/>
</dbReference>
<dbReference type="PROSITE" id="PS50109">
    <property type="entry name" value="HIS_KIN"/>
    <property type="match status" value="1"/>
</dbReference>
<evidence type="ECO:0000256" key="5">
    <source>
        <dbReference type="ARBA" id="ARBA00022777"/>
    </source>
</evidence>
<keyword evidence="5 11" id="KW-0418">Kinase</keyword>
<dbReference type="PROSITE" id="PS50181">
    <property type="entry name" value="FBOX"/>
    <property type="match status" value="1"/>
</dbReference>
<dbReference type="SUPFAM" id="SSF47384">
    <property type="entry name" value="Homodimeric domain of signal transducing histidine kinase"/>
    <property type="match status" value="1"/>
</dbReference>
<dbReference type="SUPFAM" id="SSF52172">
    <property type="entry name" value="CheY-like"/>
    <property type="match status" value="1"/>
</dbReference>
<dbReference type="InterPro" id="IPR001789">
    <property type="entry name" value="Sig_transdc_resp-reg_receiver"/>
</dbReference>
<comment type="catalytic activity">
    <reaction evidence="1">
        <text>ATP + protein L-histidine = ADP + protein N-phospho-L-histidine.</text>
        <dbReference type="EC" id="2.7.13.3"/>
    </reaction>
</comment>
<dbReference type="GO" id="GO:0005886">
    <property type="term" value="C:plasma membrane"/>
    <property type="evidence" value="ECO:0007669"/>
    <property type="project" value="TreeGrafter"/>
</dbReference>
<sequence length="1602" mass="177072">MNIVPAVPCEADPPESFLQERSRSLELAKYFTAASIVPRAPQPDLETPAPFPDPTLTALAQLGVYKLECERSFISLIDSSHQYIIGEATRSNTSSPQGLKAHNDGLYLGFRSLELSWGVCPQTIKVFTSDDMTIDTPNVYADHSRYVIHNFEADAHFATRPYVTGFPYMRSYAEVPLTSPSGFVIGSYCVVDDKPRDYNDAEIATLADVASNIMSHLDLMKSRLEFQRVEGLVRGIGSYVAGVSSLREQRTMLASMDVARPPAIRQVPDPTDTSAGSSTRSPSTESVPSTHISPAQSTSKTTTESADVSFARKTSFLASESSQSILEPEQNTILSPEVSKAFFRAGNIVHQSMELQGVAFMDTLEATTSTSQRPSTSSCTNVGLQSPAHDASNARLFGYSIEAGPRNGINPDGSNLKLKDALLARMLARYPFGHILSSDTQGVIIRSHTDLNQQYRKHPSRRTFGLVPPDDEEQEKRDAADMFRAIPMARSIIFLPLWDYPKDRWFAACIGWTSVGITYNLNYFSAFGNSIMSEVSRLEAAALSDVKSNFIASVSHELRSPLHGILAGTELLRESIKSSEEVSMLDTIASCGTTLLDTVDHLLDFAKINSLITRPADLPSTADIASPEENARRFTVVDLSTLVQDVVEGVYLGFAARQPPQDFGSETAGSERTAPDTWQCQSHASDQTIVLIDVEPAINWSFETEPGAWKRIVMNLLGNALKYTSEGRINVRLNLNDQHSEEGNMENGAVCLEIVDTGCGISKEYLQHRLFLPFAQEDNLSIGTGLGLSIVQRLVEGLQGTIEVWSEVGFGTTVRVVVPIGDTLRAQGRLRKSEGTTRSQRFDDVGRLRDLQLLLPALETASPANESENENVSATRSLFASIAARSLGMDVSFDRPPAAIVDSGKHHLVLQHAGHDATGYAWVLRSIRGGEDATGDGSAVAEARLKQPFGPRQLTTALLNLLERRRGGGKSSTRQDVPSTRRKRSTSDLAKAMQSTSITSVKTTTTTTTTQQLDTPTSPNSTPDRVVSHLPNTPKPPIHIHILIVDDNPTNLKVLSMCAQKIGCTVTLAEDGQQAIDAFTTTIFDLVFMDLSMPVKDGYQATREIRTYEMQSAVSRTPIYALTALVTEQARQDALGSAVACVGILPASCLVEQHLFTYCLHLIAITSSTDIALLANTDIFPEERTAMFSTLPVELVEHILSFLDFNDKKTCAAICRVSRALHELAMPLLYRSIGICDLDLESAERFRRLQLLLRTMSRNLPLTQHVEEVIHFIEEGSTEDRPIEVDLELEAIEDLVRRDLDLATDIFEYLEINEDTISEEYCLLTLLTICPKAKTLHLKGNLRDLWHWYGFDDIVHGIRAAEGADLTLHSQEQCNVALQNTTSFHKIRTVQLESTSELQVSVLHIESLLWLPKLQRLHTNTFDQISSLDSHHEGVTFRSRVETLEITDCFAKPEDLSELLRECVGLRSLLIEWPSREDNYRRFDWADLGDSIRESCPSLEQVHLEHPRDFMLDDDDFRNITGDLNDEYLQNCHLPGLGSMRDLVHLNSLHVSSIALFGTHRDDSFVPAGDFSDSDDGNEVKHCLESVTPDSLKELVGRLPLS</sequence>
<evidence type="ECO:0000313" key="12">
    <source>
        <dbReference type="Proteomes" id="UP000756132"/>
    </source>
</evidence>
<dbReference type="Gene3D" id="3.40.50.2300">
    <property type="match status" value="1"/>
</dbReference>
<feature type="domain" description="Histidine kinase" evidence="8">
    <location>
        <begin position="553"/>
        <end position="822"/>
    </location>
</feature>
<keyword evidence="4" id="KW-0808">Transferase</keyword>
<dbReference type="GO" id="GO:0009927">
    <property type="term" value="F:histidine phosphotransfer kinase activity"/>
    <property type="evidence" value="ECO:0007669"/>
    <property type="project" value="TreeGrafter"/>
</dbReference>
<dbReference type="Gene3D" id="1.20.1280.50">
    <property type="match status" value="1"/>
</dbReference>
<feature type="compositionally biased region" description="Polar residues" evidence="7">
    <location>
        <begin position="271"/>
        <end position="306"/>
    </location>
</feature>
<dbReference type="InterPro" id="IPR003661">
    <property type="entry name" value="HisK_dim/P_dom"/>
</dbReference>
<proteinExistence type="predicted"/>
<dbReference type="SUPFAM" id="SSF81383">
    <property type="entry name" value="F-box domain"/>
    <property type="match status" value="1"/>
</dbReference>
<dbReference type="Pfam" id="PF00072">
    <property type="entry name" value="Response_reg"/>
    <property type="match status" value="1"/>
</dbReference>
<feature type="region of interest" description="Disordered" evidence="7">
    <location>
        <begin position="962"/>
        <end position="1033"/>
    </location>
</feature>
<evidence type="ECO:0000259" key="9">
    <source>
        <dbReference type="PROSITE" id="PS50110"/>
    </source>
</evidence>
<dbReference type="InterPro" id="IPR036047">
    <property type="entry name" value="F-box-like_dom_sf"/>
</dbReference>
<evidence type="ECO:0000259" key="10">
    <source>
        <dbReference type="PROSITE" id="PS50181"/>
    </source>
</evidence>
<dbReference type="Pfam" id="PF00512">
    <property type="entry name" value="HisKA"/>
    <property type="match status" value="1"/>
</dbReference>
<dbReference type="FunFam" id="3.30.450.40:FF:000083">
    <property type="entry name" value="Sensor histidine kinase/response regulator, putative (AFU_orthologue AFUA_4G00660)"/>
    <property type="match status" value="1"/>
</dbReference>
<organism evidence="11 12">
    <name type="scientific">Passalora fulva</name>
    <name type="common">Tomato leaf mold</name>
    <name type="synonym">Cladosporium fulvum</name>
    <dbReference type="NCBI Taxonomy" id="5499"/>
    <lineage>
        <taxon>Eukaryota</taxon>
        <taxon>Fungi</taxon>
        <taxon>Dikarya</taxon>
        <taxon>Ascomycota</taxon>
        <taxon>Pezizomycotina</taxon>
        <taxon>Dothideomycetes</taxon>
        <taxon>Dothideomycetidae</taxon>
        <taxon>Mycosphaerellales</taxon>
        <taxon>Mycosphaerellaceae</taxon>
        <taxon>Fulvia</taxon>
    </lineage>
</organism>
<dbReference type="PROSITE" id="PS50110">
    <property type="entry name" value="RESPONSE_REGULATORY"/>
    <property type="match status" value="1"/>
</dbReference>
<dbReference type="InterPro" id="IPR001810">
    <property type="entry name" value="F-box_dom"/>
</dbReference>
<name>A0A9Q8PBU0_PASFU</name>
<gene>
    <name evidence="11" type="ORF">CLAFUR5_10131</name>
</gene>
<evidence type="ECO:0000259" key="8">
    <source>
        <dbReference type="PROSITE" id="PS50109"/>
    </source>
</evidence>
<dbReference type="OrthoDB" id="3637419at2759"/>
<dbReference type="InterPro" id="IPR004358">
    <property type="entry name" value="Sig_transdc_His_kin-like_C"/>
</dbReference>
<dbReference type="FunFam" id="1.10.287.130:FF:000023">
    <property type="entry name" value="Sensor histidine kinase/response regulator, putative"/>
    <property type="match status" value="1"/>
</dbReference>
<evidence type="ECO:0000256" key="3">
    <source>
        <dbReference type="ARBA" id="ARBA00022553"/>
    </source>
</evidence>
<dbReference type="EMBL" id="CP090169">
    <property type="protein sequence ID" value="UJO19634.1"/>
    <property type="molecule type" value="Genomic_DNA"/>
</dbReference>
<dbReference type="GO" id="GO:0000155">
    <property type="term" value="F:phosphorelay sensor kinase activity"/>
    <property type="evidence" value="ECO:0007669"/>
    <property type="project" value="InterPro"/>
</dbReference>
<dbReference type="InterPro" id="IPR005467">
    <property type="entry name" value="His_kinase_dom"/>
</dbReference>
<protein>
    <recommendedName>
        <fullName evidence="2">histidine kinase</fullName>
        <ecNumber evidence="2">2.7.13.3</ecNumber>
    </recommendedName>
</protein>
<dbReference type="InterPro" id="IPR036890">
    <property type="entry name" value="HATPase_C_sf"/>
</dbReference>
<dbReference type="Pfam" id="PF02518">
    <property type="entry name" value="HATPase_c"/>
    <property type="match status" value="1"/>
</dbReference>
<dbReference type="PANTHER" id="PTHR43047:SF72">
    <property type="entry name" value="OSMOSENSING HISTIDINE PROTEIN KINASE SLN1"/>
    <property type="match status" value="1"/>
</dbReference>
<reference evidence="11" key="2">
    <citation type="journal article" date="2022" name="Microb. Genom.">
        <title>A chromosome-scale genome assembly of the tomato pathogen Cladosporium fulvum reveals a compartmentalized genome architecture and the presence of a dispensable chromosome.</title>
        <authorList>
            <person name="Zaccaron A.Z."/>
            <person name="Chen L.H."/>
            <person name="Samaras A."/>
            <person name="Stergiopoulos I."/>
        </authorList>
    </citation>
    <scope>NUCLEOTIDE SEQUENCE</scope>
    <source>
        <strain evidence="11">Race5_Kim</strain>
    </source>
</reference>
<evidence type="ECO:0000313" key="11">
    <source>
        <dbReference type="EMBL" id="UJO19634.1"/>
    </source>
</evidence>
<dbReference type="InterPro" id="IPR036097">
    <property type="entry name" value="HisK_dim/P_sf"/>
</dbReference>
<dbReference type="EC" id="2.7.13.3" evidence="2"/>
<dbReference type="SUPFAM" id="SSF55874">
    <property type="entry name" value="ATPase domain of HSP90 chaperone/DNA topoisomerase II/histidine kinase"/>
    <property type="match status" value="1"/>
</dbReference>
<dbReference type="PANTHER" id="PTHR43047">
    <property type="entry name" value="TWO-COMPONENT HISTIDINE PROTEIN KINASE"/>
    <property type="match status" value="1"/>
</dbReference>
<dbReference type="InterPro" id="IPR011006">
    <property type="entry name" value="CheY-like_superfamily"/>
</dbReference>